<reference evidence="2 3" key="1">
    <citation type="submission" date="2019-03" db="EMBL/GenBank/DDBJ databases">
        <title>First draft genome of Liparis tanakae, snailfish: a comprehensive survey of snailfish specific genes.</title>
        <authorList>
            <person name="Kim W."/>
            <person name="Song I."/>
            <person name="Jeong J.-H."/>
            <person name="Kim D."/>
            <person name="Kim S."/>
            <person name="Ryu S."/>
            <person name="Song J.Y."/>
            <person name="Lee S.K."/>
        </authorList>
    </citation>
    <scope>NUCLEOTIDE SEQUENCE [LARGE SCALE GENOMIC DNA]</scope>
    <source>
        <tissue evidence="2">Muscle</tissue>
    </source>
</reference>
<dbReference type="EMBL" id="SRLO01000140">
    <property type="protein sequence ID" value="TNN72274.1"/>
    <property type="molecule type" value="Genomic_DNA"/>
</dbReference>
<sequence length="94" mass="10620">MQIECDVYPIICSRNPPGNINTPRATSSGRQTALVQLRGREEWRNGGVEQWRRGGEEERRRDGEMAQGLGNPGTNQQYRCHACPQLLPSELLLD</sequence>
<evidence type="ECO:0000313" key="2">
    <source>
        <dbReference type="EMBL" id="TNN72274.1"/>
    </source>
</evidence>
<proteinExistence type="predicted"/>
<gene>
    <name evidence="2" type="ORF">EYF80_017558</name>
</gene>
<name>A0A4Z2I4P6_9TELE</name>
<feature type="region of interest" description="Disordered" evidence="1">
    <location>
        <begin position="47"/>
        <end position="76"/>
    </location>
</feature>
<feature type="compositionally biased region" description="Basic and acidic residues" evidence="1">
    <location>
        <begin position="47"/>
        <end position="64"/>
    </location>
</feature>
<organism evidence="2 3">
    <name type="scientific">Liparis tanakae</name>
    <name type="common">Tanaka's snailfish</name>
    <dbReference type="NCBI Taxonomy" id="230148"/>
    <lineage>
        <taxon>Eukaryota</taxon>
        <taxon>Metazoa</taxon>
        <taxon>Chordata</taxon>
        <taxon>Craniata</taxon>
        <taxon>Vertebrata</taxon>
        <taxon>Euteleostomi</taxon>
        <taxon>Actinopterygii</taxon>
        <taxon>Neopterygii</taxon>
        <taxon>Teleostei</taxon>
        <taxon>Neoteleostei</taxon>
        <taxon>Acanthomorphata</taxon>
        <taxon>Eupercaria</taxon>
        <taxon>Perciformes</taxon>
        <taxon>Cottioidei</taxon>
        <taxon>Cottales</taxon>
        <taxon>Liparidae</taxon>
        <taxon>Liparis</taxon>
    </lineage>
</organism>
<accession>A0A4Z2I4P6</accession>
<dbReference type="Proteomes" id="UP000314294">
    <property type="component" value="Unassembled WGS sequence"/>
</dbReference>
<keyword evidence="3" id="KW-1185">Reference proteome</keyword>
<dbReference type="AlphaFoldDB" id="A0A4Z2I4P6"/>
<comment type="caution">
    <text evidence="2">The sequence shown here is derived from an EMBL/GenBank/DDBJ whole genome shotgun (WGS) entry which is preliminary data.</text>
</comment>
<evidence type="ECO:0000313" key="3">
    <source>
        <dbReference type="Proteomes" id="UP000314294"/>
    </source>
</evidence>
<evidence type="ECO:0000256" key="1">
    <source>
        <dbReference type="SAM" id="MobiDB-lite"/>
    </source>
</evidence>
<protein>
    <submittedName>
        <fullName evidence="2">Uncharacterized protein</fullName>
    </submittedName>
</protein>